<dbReference type="SMART" id="SM00365">
    <property type="entry name" value="LRR_SD22"/>
    <property type="match status" value="3"/>
</dbReference>
<evidence type="ECO:0000259" key="4">
    <source>
        <dbReference type="PROSITE" id="PS50195"/>
    </source>
</evidence>
<dbReference type="SMART" id="SM00312">
    <property type="entry name" value="PX"/>
    <property type="match status" value="1"/>
</dbReference>
<dbReference type="InterPro" id="IPR001611">
    <property type="entry name" value="Leu-rich_rpt"/>
</dbReference>
<sequence>MALFSCMNVEPLHKYCQITKFANKEDYIVYTVRVNVEDVSWTLDRRYSEFDAFDRAHVKFPGFPSLPPKKVIGNQDVNFLNQRKVQLEKYINSVFIFDCMEQKAKGLASLPRLIASFLHFNRYYGFFFQEIHSIIDEIAIVHVGSDKNSDSFFEFSTLELHAVTERFKMAGSSFGCSPDFRFDFGQVAEFIANVKKLKISGNKCTGTSDIRLDSLRFDLMHFKSLEHLWICYCDASNISGMEYIAANLSSLTVHNTLDRISELLSQCGVDEERCENLIPWPKVKSVDFSFNNLCHIDASITALRYVHFLDLACNCLTDICNLQHLPYLRELNLSNNRIEKIDDWHLKLGNVKKIWLVNNRIKQLKGLAKLYSLEFLDLRDNQLSQIGHIWPLGQLPCLHELLVSGNTAENMVDYRTRILEAFGSRANELRLDNEYPTQRELDTVAVRLAIREAKEDRRRQLLKVTEQISRELNLAEAEVLNISKQAGSSAYSEPKRTVKADFGQSSTMKNNNTD</sequence>
<keyword evidence="2" id="KW-0677">Repeat</keyword>
<dbReference type="PROSITE" id="PS51450">
    <property type="entry name" value="LRR"/>
    <property type="match status" value="4"/>
</dbReference>
<dbReference type="InterPro" id="IPR036871">
    <property type="entry name" value="PX_dom_sf"/>
</dbReference>
<organism evidence="5 6">
    <name type="scientific">Trichinella nelsoni</name>
    <dbReference type="NCBI Taxonomy" id="6336"/>
    <lineage>
        <taxon>Eukaryota</taxon>
        <taxon>Metazoa</taxon>
        <taxon>Ecdysozoa</taxon>
        <taxon>Nematoda</taxon>
        <taxon>Enoplea</taxon>
        <taxon>Dorylaimia</taxon>
        <taxon>Trichinellida</taxon>
        <taxon>Trichinellidae</taxon>
        <taxon>Trichinella</taxon>
    </lineage>
</organism>
<feature type="compositionally biased region" description="Polar residues" evidence="3">
    <location>
        <begin position="503"/>
        <end position="514"/>
    </location>
</feature>
<dbReference type="EMBL" id="JYDL01000103">
    <property type="protein sequence ID" value="KRX16599.1"/>
    <property type="molecule type" value="Genomic_DNA"/>
</dbReference>
<reference evidence="5 6" key="1">
    <citation type="submission" date="2015-01" db="EMBL/GenBank/DDBJ databases">
        <title>Evolution of Trichinella species and genotypes.</title>
        <authorList>
            <person name="Korhonen P.K."/>
            <person name="Edoardo P."/>
            <person name="Giuseppe L.R."/>
            <person name="Gasser R.B."/>
        </authorList>
    </citation>
    <scope>NUCLEOTIDE SEQUENCE [LARGE SCALE GENOMIC DNA]</scope>
    <source>
        <strain evidence="5">ISS37</strain>
    </source>
</reference>
<dbReference type="SUPFAM" id="SSF64268">
    <property type="entry name" value="PX domain"/>
    <property type="match status" value="1"/>
</dbReference>
<dbReference type="Gene3D" id="3.30.1520.10">
    <property type="entry name" value="Phox-like domain"/>
    <property type="match status" value="1"/>
</dbReference>
<evidence type="ECO:0000313" key="5">
    <source>
        <dbReference type="EMBL" id="KRX16599.1"/>
    </source>
</evidence>
<feature type="region of interest" description="Disordered" evidence="3">
    <location>
        <begin position="485"/>
        <end position="514"/>
    </location>
</feature>
<gene>
    <name evidence="5" type="primary">NISCH</name>
    <name evidence="5" type="ORF">T07_2866</name>
</gene>
<dbReference type="InterPro" id="IPR032675">
    <property type="entry name" value="LRR_dom_sf"/>
</dbReference>
<evidence type="ECO:0000256" key="2">
    <source>
        <dbReference type="ARBA" id="ARBA00022737"/>
    </source>
</evidence>
<dbReference type="GO" id="GO:0005737">
    <property type="term" value="C:cytoplasm"/>
    <property type="evidence" value="ECO:0007669"/>
    <property type="project" value="TreeGrafter"/>
</dbReference>
<dbReference type="OrthoDB" id="430293at2759"/>
<dbReference type="AlphaFoldDB" id="A0A0V0RQ99"/>
<comment type="caution">
    <text evidence="5">The sequence shown here is derived from an EMBL/GenBank/DDBJ whole genome shotgun (WGS) entry which is preliminary data.</text>
</comment>
<evidence type="ECO:0000256" key="3">
    <source>
        <dbReference type="SAM" id="MobiDB-lite"/>
    </source>
</evidence>
<dbReference type="PROSITE" id="PS50195">
    <property type="entry name" value="PX"/>
    <property type="match status" value="1"/>
</dbReference>
<keyword evidence="1" id="KW-0433">Leucine-rich repeat</keyword>
<dbReference type="Pfam" id="PF00787">
    <property type="entry name" value="PX"/>
    <property type="match status" value="1"/>
</dbReference>
<dbReference type="GO" id="GO:0035091">
    <property type="term" value="F:phosphatidylinositol binding"/>
    <property type="evidence" value="ECO:0007669"/>
    <property type="project" value="InterPro"/>
</dbReference>
<accession>A0A0V0RQ99</accession>
<dbReference type="PANTHER" id="PTHR15454:SF35">
    <property type="entry name" value="NISCHARIN"/>
    <property type="match status" value="1"/>
</dbReference>
<dbReference type="SUPFAM" id="SSF52075">
    <property type="entry name" value="Outer arm dynein light chain 1"/>
    <property type="match status" value="1"/>
</dbReference>
<dbReference type="Pfam" id="PF13855">
    <property type="entry name" value="LRR_8"/>
    <property type="match status" value="1"/>
</dbReference>
<dbReference type="Proteomes" id="UP000054630">
    <property type="component" value="Unassembled WGS sequence"/>
</dbReference>
<evidence type="ECO:0000256" key="1">
    <source>
        <dbReference type="ARBA" id="ARBA00022614"/>
    </source>
</evidence>
<evidence type="ECO:0000313" key="6">
    <source>
        <dbReference type="Proteomes" id="UP000054630"/>
    </source>
</evidence>
<name>A0A0V0RQ99_9BILA</name>
<dbReference type="Gene3D" id="3.80.10.10">
    <property type="entry name" value="Ribonuclease Inhibitor"/>
    <property type="match status" value="2"/>
</dbReference>
<protein>
    <submittedName>
        <fullName evidence="5">Nischarin</fullName>
    </submittedName>
</protein>
<keyword evidence="6" id="KW-1185">Reference proteome</keyword>
<proteinExistence type="predicted"/>
<dbReference type="InterPro" id="IPR001683">
    <property type="entry name" value="PX_dom"/>
</dbReference>
<feature type="domain" description="PX" evidence="4">
    <location>
        <begin position="8"/>
        <end position="124"/>
    </location>
</feature>
<dbReference type="PANTHER" id="PTHR15454">
    <property type="entry name" value="NISCHARIN RELATED"/>
    <property type="match status" value="1"/>
</dbReference>